<dbReference type="InterPro" id="IPR052374">
    <property type="entry name" value="SERAC1"/>
</dbReference>
<protein>
    <submittedName>
        <fullName evidence="7">Uncharacterized protein</fullName>
    </submittedName>
</protein>
<gene>
    <name evidence="7" type="ORF">QBC33DRAFT_555082</name>
</gene>
<evidence type="ECO:0000256" key="4">
    <source>
        <dbReference type="ARBA" id="ARBA00022824"/>
    </source>
</evidence>
<dbReference type="EMBL" id="MU838998">
    <property type="protein sequence ID" value="KAK1771926.1"/>
    <property type="molecule type" value="Genomic_DNA"/>
</dbReference>
<evidence type="ECO:0000256" key="1">
    <source>
        <dbReference type="ARBA" id="ARBA00004173"/>
    </source>
</evidence>
<dbReference type="GO" id="GO:0005783">
    <property type="term" value="C:endoplasmic reticulum"/>
    <property type="evidence" value="ECO:0007669"/>
    <property type="project" value="UniProtKB-SubCell"/>
</dbReference>
<dbReference type="PANTHER" id="PTHR48182:SF2">
    <property type="entry name" value="PROTEIN SERAC1"/>
    <property type="match status" value="1"/>
</dbReference>
<evidence type="ECO:0000313" key="7">
    <source>
        <dbReference type="EMBL" id="KAK1771926.1"/>
    </source>
</evidence>
<accession>A0AAJ0FKS9</accession>
<evidence type="ECO:0000256" key="6">
    <source>
        <dbReference type="ARBA" id="ARBA00023136"/>
    </source>
</evidence>
<comment type="subcellular location">
    <subcellularLocation>
        <location evidence="2">Endoplasmic reticulum</location>
    </subcellularLocation>
    <subcellularLocation>
        <location evidence="3">Membrane</location>
    </subcellularLocation>
    <subcellularLocation>
        <location evidence="1">Mitochondrion</location>
    </subcellularLocation>
</comment>
<dbReference type="GO" id="GO:0005739">
    <property type="term" value="C:mitochondrion"/>
    <property type="evidence" value="ECO:0007669"/>
    <property type="project" value="UniProtKB-SubCell"/>
</dbReference>
<evidence type="ECO:0000256" key="2">
    <source>
        <dbReference type="ARBA" id="ARBA00004240"/>
    </source>
</evidence>
<dbReference type="GeneID" id="85312780"/>
<keyword evidence="6" id="KW-0472">Membrane</keyword>
<dbReference type="GO" id="GO:0016020">
    <property type="term" value="C:membrane"/>
    <property type="evidence" value="ECO:0007669"/>
    <property type="project" value="UniProtKB-SubCell"/>
</dbReference>
<keyword evidence="8" id="KW-1185">Reference proteome</keyword>
<sequence length="119" mass="13517">MSVDPKETFQNGMNQVFPRESDNPGPVPQANVVFVHGLFGHPWKTWADKSVRGASIFWPEDLLSKAVQDVRIFSFGYDADVERFMSAAGLNTVHEHGRNLLNDLCDLMDRDFTVWVDSF</sequence>
<dbReference type="PANTHER" id="PTHR48182">
    <property type="entry name" value="PROTEIN SERAC1"/>
    <property type="match status" value="1"/>
</dbReference>
<keyword evidence="5" id="KW-0496">Mitochondrion</keyword>
<keyword evidence="4" id="KW-0256">Endoplasmic reticulum</keyword>
<name>A0AAJ0FKS9_9PEZI</name>
<dbReference type="RefSeq" id="XP_060288139.1">
    <property type="nucleotide sequence ID" value="XM_060429593.1"/>
</dbReference>
<proteinExistence type="predicted"/>
<reference evidence="7" key="1">
    <citation type="submission" date="2023-06" db="EMBL/GenBank/DDBJ databases">
        <title>Genome-scale phylogeny and comparative genomics of the fungal order Sordariales.</title>
        <authorList>
            <consortium name="Lawrence Berkeley National Laboratory"/>
            <person name="Hensen N."/>
            <person name="Bonometti L."/>
            <person name="Westerberg I."/>
            <person name="Brannstrom I.O."/>
            <person name="Guillou S."/>
            <person name="Cros-Aarteil S."/>
            <person name="Calhoun S."/>
            <person name="Haridas S."/>
            <person name="Kuo A."/>
            <person name="Mondo S."/>
            <person name="Pangilinan J."/>
            <person name="Riley R."/>
            <person name="Labutti K."/>
            <person name="Andreopoulos B."/>
            <person name="Lipzen A."/>
            <person name="Chen C."/>
            <person name="Yanf M."/>
            <person name="Daum C."/>
            <person name="Ng V."/>
            <person name="Clum A."/>
            <person name="Steindorff A."/>
            <person name="Ohm R."/>
            <person name="Martin F."/>
            <person name="Silar P."/>
            <person name="Natvig D."/>
            <person name="Lalanne C."/>
            <person name="Gautier V."/>
            <person name="Ament-Velasquez S.L."/>
            <person name="Kruys A."/>
            <person name="Hutchinson M.I."/>
            <person name="Powell A.J."/>
            <person name="Barry K."/>
            <person name="Miller A.N."/>
            <person name="Grigoriev I.V."/>
            <person name="Debuchy R."/>
            <person name="Gladieux P."/>
            <person name="Thoren M.H."/>
            <person name="Johannesson H."/>
        </authorList>
    </citation>
    <scope>NUCLEOTIDE SEQUENCE</scope>
    <source>
        <strain evidence="7">8032-3</strain>
    </source>
</reference>
<comment type="caution">
    <text evidence="7">The sequence shown here is derived from an EMBL/GenBank/DDBJ whole genome shotgun (WGS) entry which is preliminary data.</text>
</comment>
<evidence type="ECO:0000313" key="8">
    <source>
        <dbReference type="Proteomes" id="UP001244011"/>
    </source>
</evidence>
<evidence type="ECO:0000256" key="3">
    <source>
        <dbReference type="ARBA" id="ARBA00004370"/>
    </source>
</evidence>
<evidence type="ECO:0000256" key="5">
    <source>
        <dbReference type="ARBA" id="ARBA00023128"/>
    </source>
</evidence>
<dbReference type="AlphaFoldDB" id="A0AAJ0FKS9"/>
<dbReference type="Proteomes" id="UP001244011">
    <property type="component" value="Unassembled WGS sequence"/>
</dbReference>
<organism evidence="7 8">
    <name type="scientific">Phialemonium atrogriseum</name>
    <dbReference type="NCBI Taxonomy" id="1093897"/>
    <lineage>
        <taxon>Eukaryota</taxon>
        <taxon>Fungi</taxon>
        <taxon>Dikarya</taxon>
        <taxon>Ascomycota</taxon>
        <taxon>Pezizomycotina</taxon>
        <taxon>Sordariomycetes</taxon>
        <taxon>Sordariomycetidae</taxon>
        <taxon>Cephalothecales</taxon>
        <taxon>Cephalothecaceae</taxon>
        <taxon>Phialemonium</taxon>
    </lineage>
</organism>